<keyword evidence="4" id="KW-0663">Pyridoxal phosphate</keyword>
<evidence type="ECO:0000313" key="6">
    <source>
        <dbReference type="EMBL" id="SFZ86318.1"/>
    </source>
</evidence>
<accession>A0A1K2I1Q6</accession>
<evidence type="ECO:0000256" key="4">
    <source>
        <dbReference type="ARBA" id="ARBA00022898"/>
    </source>
</evidence>
<dbReference type="Proteomes" id="UP000183447">
    <property type="component" value="Unassembled WGS sequence"/>
</dbReference>
<dbReference type="Gene3D" id="3.90.1150.10">
    <property type="entry name" value="Aspartate Aminotransferase, domain 1"/>
    <property type="match status" value="1"/>
</dbReference>
<evidence type="ECO:0000256" key="3">
    <source>
        <dbReference type="ARBA" id="ARBA00011881"/>
    </source>
</evidence>
<dbReference type="Pfam" id="PF01212">
    <property type="entry name" value="Beta_elim_lyase"/>
    <property type="match status" value="1"/>
</dbReference>
<dbReference type="PANTHER" id="PTHR48097">
    <property type="entry name" value="L-THREONINE ALDOLASE-RELATED"/>
    <property type="match status" value="1"/>
</dbReference>
<dbReference type="EMBL" id="FPKU01000003">
    <property type="protein sequence ID" value="SFZ86318.1"/>
    <property type="molecule type" value="Genomic_DNA"/>
</dbReference>
<feature type="domain" description="Aromatic amino acid beta-eliminating lyase/threonine aldolase" evidence="5">
    <location>
        <begin position="33"/>
        <end position="306"/>
    </location>
</feature>
<dbReference type="InterPro" id="IPR001597">
    <property type="entry name" value="ArAA_b-elim_lyase/Thr_aldolase"/>
</dbReference>
<reference evidence="6 7" key="1">
    <citation type="submission" date="2016-11" db="EMBL/GenBank/DDBJ databases">
        <authorList>
            <person name="Jaros S."/>
            <person name="Januszkiewicz K."/>
            <person name="Wedrychowicz H."/>
        </authorList>
    </citation>
    <scope>NUCLEOTIDE SEQUENCE [LARGE SCALE GENOMIC DNA]</scope>
    <source>
        <strain evidence="6 7">ATCC 23634</strain>
    </source>
</reference>
<evidence type="ECO:0000313" key="7">
    <source>
        <dbReference type="Proteomes" id="UP000183447"/>
    </source>
</evidence>
<dbReference type="InterPro" id="IPR015422">
    <property type="entry name" value="PyrdxlP-dep_Trfase_small"/>
</dbReference>
<keyword evidence="7" id="KW-1185">Reference proteome</keyword>
<dbReference type="GO" id="GO:0006520">
    <property type="term" value="P:amino acid metabolic process"/>
    <property type="evidence" value="ECO:0007669"/>
    <property type="project" value="InterPro"/>
</dbReference>
<proteinExistence type="inferred from homology"/>
<organism evidence="6 7">
    <name type="scientific">Devosia enhydra</name>
    <dbReference type="NCBI Taxonomy" id="665118"/>
    <lineage>
        <taxon>Bacteria</taxon>
        <taxon>Pseudomonadati</taxon>
        <taxon>Pseudomonadota</taxon>
        <taxon>Alphaproteobacteria</taxon>
        <taxon>Hyphomicrobiales</taxon>
        <taxon>Devosiaceae</taxon>
        <taxon>Devosia</taxon>
    </lineage>
</organism>
<dbReference type="STRING" id="665118.SAMN02983003_3498"/>
<comment type="subunit">
    <text evidence="3">Homotetramer.</text>
</comment>
<name>A0A1K2I1Q6_9HYPH</name>
<evidence type="ECO:0000256" key="2">
    <source>
        <dbReference type="ARBA" id="ARBA00006966"/>
    </source>
</evidence>
<dbReference type="PANTHER" id="PTHR48097:SF5">
    <property type="entry name" value="LOW SPECIFICITY L-THREONINE ALDOLASE"/>
    <property type="match status" value="1"/>
</dbReference>
<dbReference type="Gene3D" id="3.40.640.10">
    <property type="entry name" value="Type I PLP-dependent aspartate aminotransferase-like (Major domain)"/>
    <property type="match status" value="1"/>
</dbReference>
<dbReference type="GO" id="GO:0016829">
    <property type="term" value="F:lyase activity"/>
    <property type="evidence" value="ECO:0007669"/>
    <property type="project" value="InterPro"/>
</dbReference>
<gene>
    <name evidence="6" type="ORF">SAMN02983003_3498</name>
</gene>
<dbReference type="InterPro" id="IPR015421">
    <property type="entry name" value="PyrdxlP-dep_Trfase_major"/>
</dbReference>
<comment type="similarity">
    <text evidence="2">Belongs to the threonine aldolase family.</text>
</comment>
<dbReference type="AlphaFoldDB" id="A0A1K2I1Q6"/>
<comment type="cofactor">
    <cofactor evidence="1">
        <name>pyridoxal 5'-phosphate</name>
        <dbReference type="ChEBI" id="CHEBI:597326"/>
    </cofactor>
</comment>
<protein>
    <submittedName>
        <fullName evidence="6">L-threonine aldolase</fullName>
    </submittedName>
</protein>
<sequence>MRNRRRPPARSGGCKNRGFRFPSKNTSVRLMNFASDNWAGASPAVMAALQRNADGFAPAYGSDALSRGVVSRFEALFETSLEVAFTGTGTAANVVSLSAAARPSGAILSSLCAHIHVDEWGAAEFHTGGMKIVPLPTRFGRIAPKGLIQKLEELPETGRFGRPTVLSLTQATEMGTLYSLDALAELSDIAHRRGLVVQMDGARFANALVSLGCTPAEMTWKAGIDILSFGGTKNGCWAAEAILCFKPDRFPDLKLLRARAGHLFSKSRFVAAQFEGYLEADLWLANARHANAMAQRLADGIAQSGAGQLGWDVEANEVFAVFSDKTLARLREAGAQFYAWPVDAGMGDLRLSQGEKLVRLVTSFATSEAEVDQFLDLLPDERAGLAAMLSPPI</sequence>
<evidence type="ECO:0000259" key="5">
    <source>
        <dbReference type="Pfam" id="PF01212"/>
    </source>
</evidence>
<dbReference type="SUPFAM" id="SSF53383">
    <property type="entry name" value="PLP-dependent transferases"/>
    <property type="match status" value="1"/>
</dbReference>
<dbReference type="InterPro" id="IPR015424">
    <property type="entry name" value="PyrdxlP-dep_Trfase"/>
</dbReference>
<evidence type="ECO:0000256" key="1">
    <source>
        <dbReference type="ARBA" id="ARBA00001933"/>
    </source>
</evidence>